<comment type="caution">
    <text evidence="1">The sequence shown here is derived from an EMBL/GenBank/DDBJ whole genome shotgun (WGS) entry which is preliminary data.</text>
</comment>
<organism evidence="1 2">
    <name type="scientific">Racocetra fulgida</name>
    <dbReference type="NCBI Taxonomy" id="60492"/>
    <lineage>
        <taxon>Eukaryota</taxon>
        <taxon>Fungi</taxon>
        <taxon>Fungi incertae sedis</taxon>
        <taxon>Mucoromycota</taxon>
        <taxon>Glomeromycotina</taxon>
        <taxon>Glomeromycetes</taxon>
        <taxon>Diversisporales</taxon>
        <taxon>Gigasporaceae</taxon>
        <taxon>Racocetra</taxon>
    </lineage>
</organism>
<dbReference type="Proteomes" id="UP000789396">
    <property type="component" value="Unassembled WGS sequence"/>
</dbReference>
<dbReference type="OrthoDB" id="2426700at2759"/>
<evidence type="ECO:0000313" key="1">
    <source>
        <dbReference type="EMBL" id="CAG8632510.1"/>
    </source>
</evidence>
<reference evidence="1" key="1">
    <citation type="submission" date="2021-06" db="EMBL/GenBank/DDBJ databases">
        <authorList>
            <person name="Kallberg Y."/>
            <person name="Tangrot J."/>
            <person name="Rosling A."/>
        </authorList>
    </citation>
    <scope>NUCLEOTIDE SEQUENCE</scope>
    <source>
        <strain evidence="1">IN212</strain>
    </source>
</reference>
<accession>A0A9N9DEE2</accession>
<feature type="non-terminal residue" evidence="1">
    <location>
        <position position="86"/>
    </location>
</feature>
<sequence length="86" mass="9747">ELQHDTNLWDTPVVRMQRPSMLTEIHTSNMEEDDIEEQGHNDENFSDMSVEESLNDGSLSMLENITQLVVDSKLLLGIGIGLYLVD</sequence>
<proteinExistence type="predicted"/>
<evidence type="ECO:0000313" key="2">
    <source>
        <dbReference type="Proteomes" id="UP000789396"/>
    </source>
</evidence>
<gene>
    <name evidence="1" type="ORF">RFULGI_LOCUS7772</name>
</gene>
<keyword evidence="2" id="KW-1185">Reference proteome</keyword>
<name>A0A9N9DEE2_9GLOM</name>
<dbReference type="AlphaFoldDB" id="A0A9N9DEE2"/>
<dbReference type="EMBL" id="CAJVPZ010011676">
    <property type="protein sequence ID" value="CAG8632510.1"/>
    <property type="molecule type" value="Genomic_DNA"/>
</dbReference>
<protein>
    <submittedName>
        <fullName evidence="1">20060_t:CDS:1</fullName>
    </submittedName>
</protein>